<protein>
    <recommendedName>
        <fullName evidence="5">PTS system mannitol-specific EIICB component</fullName>
        <ecNumber evidence="4">2.7.1.197</ecNumber>
    </recommendedName>
    <alternativeName>
        <fullName evidence="15">EIICB-Mtl</fullName>
    </alternativeName>
</protein>
<keyword evidence="7" id="KW-1003">Cell membrane</keyword>
<keyword evidence="9" id="KW-0762">Sugar transport</keyword>
<evidence type="ECO:0000313" key="20">
    <source>
        <dbReference type="Proteomes" id="UP000260025"/>
    </source>
</evidence>
<dbReference type="CDD" id="cd05567">
    <property type="entry name" value="PTS_IIB_mannitol"/>
    <property type="match status" value="1"/>
</dbReference>
<reference evidence="19 20" key="1">
    <citation type="submission" date="2018-08" db="EMBL/GenBank/DDBJ databases">
        <title>A genome reference for cultivated species of the human gut microbiota.</title>
        <authorList>
            <person name="Zou Y."/>
            <person name="Xue W."/>
            <person name="Luo G."/>
        </authorList>
    </citation>
    <scope>NUCLEOTIDE SEQUENCE [LARGE SCALE GENOMIC DNA]</scope>
    <source>
        <strain evidence="19 20">OF01-2LB</strain>
    </source>
</reference>
<evidence type="ECO:0000256" key="1">
    <source>
        <dbReference type="ARBA" id="ARBA00001655"/>
    </source>
</evidence>
<dbReference type="EC" id="2.7.1.197" evidence="4"/>
<accession>A0A3E2VPU2</accession>
<feature type="transmembrane region" description="Helical" evidence="16">
    <location>
        <begin position="20"/>
        <end position="42"/>
    </location>
</feature>
<dbReference type="OrthoDB" id="9814222at2"/>
<evidence type="ECO:0000256" key="6">
    <source>
        <dbReference type="ARBA" id="ARBA00022448"/>
    </source>
</evidence>
<gene>
    <name evidence="19" type="ORF">DXA38_16295</name>
</gene>
<evidence type="ECO:0000256" key="4">
    <source>
        <dbReference type="ARBA" id="ARBA00011909"/>
    </source>
</evidence>
<comment type="subcellular location">
    <subcellularLocation>
        <location evidence="3">Cell membrane</location>
        <topology evidence="3">Multi-pass membrane protein</topology>
    </subcellularLocation>
</comment>
<evidence type="ECO:0000256" key="9">
    <source>
        <dbReference type="ARBA" id="ARBA00022597"/>
    </source>
</evidence>
<dbReference type="Proteomes" id="UP000260025">
    <property type="component" value="Unassembled WGS sequence"/>
</dbReference>
<dbReference type="GO" id="GO:0022872">
    <property type="term" value="F:protein-N(PI)-phosphohistidine-mannitol phosphotransferase system transmembrane transporter activity"/>
    <property type="evidence" value="ECO:0007669"/>
    <property type="project" value="InterPro"/>
</dbReference>
<organism evidence="19 20">
    <name type="scientific">Clostridium innocuum</name>
    <dbReference type="NCBI Taxonomy" id="1522"/>
    <lineage>
        <taxon>Bacteria</taxon>
        <taxon>Bacillati</taxon>
        <taxon>Bacillota</taxon>
        <taxon>Clostridia</taxon>
        <taxon>Eubacteriales</taxon>
        <taxon>Clostridiaceae</taxon>
        <taxon>Clostridium</taxon>
    </lineage>
</organism>
<feature type="domain" description="PTS EIIB type-2" evidence="17">
    <location>
        <begin position="379"/>
        <end position="473"/>
    </location>
</feature>
<keyword evidence="12 16" id="KW-0812">Transmembrane</keyword>
<feature type="transmembrane region" description="Helical" evidence="16">
    <location>
        <begin position="159"/>
        <end position="180"/>
    </location>
</feature>
<dbReference type="EMBL" id="QVEV01000029">
    <property type="protein sequence ID" value="RGC12533.1"/>
    <property type="molecule type" value="Genomic_DNA"/>
</dbReference>
<dbReference type="Pfam" id="PF02302">
    <property type="entry name" value="PTS_IIB"/>
    <property type="match status" value="1"/>
</dbReference>
<dbReference type="InterPro" id="IPR013011">
    <property type="entry name" value="PTS_EIIB_2"/>
</dbReference>
<feature type="domain" description="PTS EIIC type-2" evidence="18">
    <location>
        <begin position="11"/>
        <end position="346"/>
    </location>
</feature>
<keyword evidence="6" id="KW-0813">Transport</keyword>
<dbReference type="GO" id="GO:0009401">
    <property type="term" value="P:phosphoenolpyruvate-dependent sugar phosphotransferase system"/>
    <property type="evidence" value="ECO:0007669"/>
    <property type="project" value="UniProtKB-KW"/>
</dbReference>
<feature type="transmembrane region" description="Helical" evidence="16">
    <location>
        <begin position="310"/>
        <end position="333"/>
    </location>
</feature>
<dbReference type="Gene3D" id="3.40.50.2300">
    <property type="match status" value="1"/>
</dbReference>
<feature type="transmembrane region" description="Helical" evidence="16">
    <location>
        <begin position="78"/>
        <end position="110"/>
    </location>
</feature>
<feature type="transmembrane region" description="Helical" evidence="16">
    <location>
        <begin position="54"/>
        <end position="72"/>
    </location>
</feature>
<dbReference type="InterPro" id="IPR004718">
    <property type="entry name" value="PTS_IIC_mtl"/>
</dbReference>
<dbReference type="InterPro" id="IPR029503">
    <property type="entry name" value="PTS_EIIB_mannitol"/>
</dbReference>
<keyword evidence="11" id="KW-0598">Phosphotransferase system</keyword>
<keyword evidence="14 16" id="KW-0472">Membrane</keyword>
<evidence type="ECO:0000256" key="10">
    <source>
        <dbReference type="ARBA" id="ARBA00022679"/>
    </source>
</evidence>
<dbReference type="GO" id="GO:0090563">
    <property type="term" value="F:protein-phosphocysteine-sugar phosphotransferase activity"/>
    <property type="evidence" value="ECO:0007669"/>
    <property type="project" value="TreeGrafter"/>
</dbReference>
<dbReference type="GO" id="GO:0005886">
    <property type="term" value="C:plasma membrane"/>
    <property type="evidence" value="ECO:0007669"/>
    <property type="project" value="UniProtKB-SubCell"/>
</dbReference>
<comment type="catalytic activity">
    <reaction evidence="1">
        <text>D-mannitol(out) + N(pros)-phospho-L-histidyl-[protein] = D-mannitol 1-phosphate(in) + L-histidyl-[protein]</text>
        <dbReference type="Rhea" id="RHEA:33363"/>
        <dbReference type="Rhea" id="RHEA-COMP:9745"/>
        <dbReference type="Rhea" id="RHEA-COMP:9746"/>
        <dbReference type="ChEBI" id="CHEBI:16899"/>
        <dbReference type="ChEBI" id="CHEBI:29979"/>
        <dbReference type="ChEBI" id="CHEBI:61381"/>
        <dbReference type="ChEBI" id="CHEBI:64837"/>
        <dbReference type="EC" id="2.7.1.197"/>
    </reaction>
</comment>
<dbReference type="PROSITE" id="PS51104">
    <property type="entry name" value="PTS_EIIC_TYPE_2"/>
    <property type="match status" value="1"/>
</dbReference>
<keyword evidence="10" id="KW-0808">Transferase</keyword>
<evidence type="ECO:0000313" key="19">
    <source>
        <dbReference type="EMBL" id="RGC12533.1"/>
    </source>
</evidence>
<keyword evidence="13 16" id="KW-1133">Transmembrane helix</keyword>
<evidence type="ECO:0000256" key="13">
    <source>
        <dbReference type="ARBA" id="ARBA00022989"/>
    </source>
</evidence>
<keyword evidence="8" id="KW-0597">Phosphoprotein</keyword>
<evidence type="ECO:0000256" key="11">
    <source>
        <dbReference type="ARBA" id="ARBA00022683"/>
    </source>
</evidence>
<comment type="function">
    <text evidence="2">The phosphoenolpyruvate-dependent sugar phosphotransferase system (sugar PTS), a major carbohydrate active transport system, catalyzes the phosphorylation of incoming sugar substrates concomitantly with their translocation across the cell membrane. The enzyme II CmtAB PTS system is involved in D-mannitol transport.</text>
</comment>
<evidence type="ECO:0000256" key="14">
    <source>
        <dbReference type="ARBA" id="ARBA00023136"/>
    </source>
</evidence>
<dbReference type="NCBIfam" id="NF011663">
    <property type="entry name" value="PRK15083.1"/>
    <property type="match status" value="1"/>
</dbReference>
<evidence type="ECO:0000256" key="16">
    <source>
        <dbReference type="SAM" id="Phobius"/>
    </source>
</evidence>
<evidence type="ECO:0000259" key="17">
    <source>
        <dbReference type="PROSITE" id="PS51099"/>
    </source>
</evidence>
<feature type="transmembrane region" description="Helical" evidence="16">
    <location>
        <begin position="245"/>
        <end position="263"/>
    </location>
</feature>
<feature type="transmembrane region" description="Helical" evidence="16">
    <location>
        <begin position="212"/>
        <end position="233"/>
    </location>
</feature>
<dbReference type="RefSeq" id="WP_117444102.1">
    <property type="nucleotide sequence ID" value="NZ_JAJFEN010000064.1"/>
</dbReference>
<dbReference type="PANTHER" id="PTHR30181">
    <property type="entry name" value="MANNITOL PERMEASE IIC COMPONENT"/>
    <property type="match status" value="1"/>
</dbReference>
<dbReference type="InterPro" id="IPR003501">
    <property type="entry name" value="PTS_EIIB_2/3"/>
</dbReference>
<comment type="caution">
    <text evidence="19">The sequence shown here is derived from an EMBL/GenBank/DDBJ whole genome shotgun (WGS) entry which is preliminary data.</text>
</comment>
<dbReference type="NCBIfam" id="TIGR00851">
    <property type="entry name" value="mtlA"/>
    <property type="match status" value="1"/>
</dbReference>
<evidence type="ECO:0000256" key="15">
    <source>
        <dbReference type="ARBA" id="ARBA00033349"/>
    </source>
</evidence>
<name>A0A3E2VPU2_CLOIN</name>
<evidence type="ECO:0000256" key="3">
    <source>
        <dbReference type="ARBA" id="ARBA00004651"/>
    </source>
</evidence>
<dbReference type="InterPro" id="IPR036095">
    <property type="entry name" value="PTS_EIIB-like_sf"/>
</dbReference>
<evidence type="ECO:0000256" key="12">
    <source>
        <dbReference type="ARBA" id="ARBA00022692"/>
    </source>
</evidence>
<evidence type="ECO:0000256" key="8">
    <source>
        <dbReference type="ARBA" id="ARBA00022553"/>
    </source>
</evidence>
<dbReference type="SUPFAM" id="SSF52794">
    <property type="entry name" value="PTS system IIB component-like"/>
    <property type="match status" value="1"/>
</dbReference>
<feature type="transmembrane region" description="Helical" evidence="16">
    <location>
        <begin position="131"/>
        <end position="153"/>
    </location>
</feature>
<sequence>MKEWKMKVQKFGGFLTAMMLPNIGAFIAWGLITALFIPNGWIPNEELALLKQPMLIYLIPLLIGSTGGHLVYGKRGSVMGAIATMGVIVGSDIAMFVGAMIMGPLSALLIKKFDKLVDGRIPSGFEMLVNNFSLGIIGMLLCLLGYALIGPVIQTLNGFFAAGVQWLVDKSLLVLVPIFMEPARMLFLNNAISQGIFAPLGVEQAAEMGKSIFFLLSSNPGPGLGLLIAYWLYGKGTAKEAAPSAMIIHFFGGIHEMYFPYILMKPKLIIATILGWMSATPVYLFLKAGLVAYPSPGSVISIMMMSPKGMYLINLSGILVAAIVSFFVASFILKVDKSKEKDFNDSIEMMEQFKGKKSKHFDEIKTSTESEANSMTTVRKIIFACDAGMGSSAMGAGILQKKVQEAGLDIEVKNSSIEGIPKDGDIIVCHEGLYERALQSAPGKTFVVITNYLAAPEYDELIERLKQEKKEHA</sequence>
<feature type="transmembrane region" description="Helical" evidence="16">
    <location>
        <begin position="268"/>
        <end position="290"/>
    </location>
</feature>
<proteinExistence type="predicted"/>
<dbReference type="Pfam" id="PF02378">
    <property type="entry name" value="PTS_EIIC"/>
    <property type="match status" value="1"/>
</dbReference>
<dbReference type="AlphaFoldDB" id="A0A3E2VPU2"/>
<dbReference type="InterPro" id="IPR003352">
    <property type="entry name" value="PTS_EIIC"/>
</dbReference>
<evidence type="ECO:0000256" key="5">
    <source>
        <dbReference type="ARBA" id="ARBA00021825"/>
    </source>
</evidence>
<dbReference type="PANTHER" id="PTHR30181:SF2">
    <property type="entry name" value="PTS SYSTEM MANNITOL-SPECIFIC EIICBA COMPONENT"/>
    <property type="match status" value="1"/>
</dbReference>
<evidence type="ECO:0000259" key="18">
    <source>
        <dbReference type="PROSITE" id="PS51104"/>
    </source>
</evidence>
<dbReference type="InterPro" id="IPR013014">
    <property type="entry name" value="PTS_EIIC_2"/>
</dbReference>
<dbReference type="InterPro" id="IPR050893">
    <property type="entry name" value="Sugar_PTS"/>
</dbReference>
<evidence type="ECO:0000256" key="2">
    <source>
        <dbReference type="ARBA" id="ARBA00002434"/>
    </source>
</evidence>
<dbReference type="PROSITE" id="PS51099">
    <property type="entry name" value="PTS_EIIB_TYPE_2"/>
    <property type="match status" value="1"/>
</dbReference>
<evidence type="ECO:0000256" key="7">
    <source>
        <dbReference type="ARBA" id="ARBA00022475"/>
    </source>
</evidence>